<evidence type="ECO:0000313" key="1">
    <source>
        <dbReference type="EMBL" id="MPN39186.1"/>
    </source>
</evidence>
<organism evidence="1">
    <name type="scientific">bioreactor metagenome</name>
    <dbReference type="NCBI Taxonomy" id="1076179"/>
    <lineage>
        <taxon>unclassified sequences</taxon>
        <taxon>metagenomes</taxon>
        <taxon>ecological metagenomes</taxon>
    </lineage>
</organism>
<sequence length="127" mass="14357">MFKRIQTFVVPAHQHGLRGFFQVRNVDLNIMRLTNTVQTANTLFQQVRVERQVKHHQIAGELEVTPFGADFRTQHYLSAAIFFAKPGCGAVTLNDRHPFMEHGSADTFSLAQDLLQLKRGGGFCTDN</sequence>
<comment type="caution">
    <text evidence="1">The sequence shown here is derived from an EMBL/GenBank/DDBJ whole genome shotgun (WGS) entry which is preliminary data.</text>
</comment>
<gene>
    <name evidence="1" type="ORF">SDC9_186714</name>
</gene>
<dbReference type="EMBL" id="VSSQ01094854">
    <property type="protein sequence ID" value="MPN39186.1"/>
    <property type="molecule type" value="Genomic_DNA"/>
</dbReference>
<protein>
    <submittedName>
        <fullName evidence="1">Uncharacterized protein</fullName>
    </submittedName>
</protein>
<accession>A0A645HKN7</accession>
<reference evidence="1" key="1">
    <citation type="submission" date="2019-08" db="EMBL/GenBank/DDBJ databases">
        <authorList>
            <person name="Kucharzyk K."/>
            <person name="Murdoch R.W."/>
            <person name="Higgins S."/>
            <person name="Loffler F."/>
        </authorList>
    </citation>
    <scope>NUCLEOTIDE SEQUENCE</scope>
</reference>
<dbReference type="AlphaFoldDB" id="A0A645HKN7"/>
<proteinExistence type="predicted"/>
<name>A0A645HKN7_9ZZZZ</name>